<dbReference type="RefSeq" id="WP_019461488.1">
    <property type="nucleotide sequence ID" value="NZ_AP031462.1"/>
</dbReference>
<dbReference type="GO" id="GO:0004497">
    <property type="term" value="F:monooxygenase activity"/>
    <property type="evidence" value="ECO:0007669"/>
    <property type="project" value="UniProtKB-KW"/>
</dbReference>
<dbReference type="InterPro" id="IPR050766">
    <property type="entry name" value="Bact_Lucif_Oxidored"/>
</dbReference>
<dbReference type="AlphaFoldDB" id="A0A379N450"/>
<dbReference type="EMBL" id="UGVN01000001">
    <property type="protein sequence ID" value="SUE42157.1"/>
    <property type="molecule type" value="Genomic_DNA"/>
</dbReference>
<keyword evidence="4" id="KW-0503">Monooxygenase</keyword>
<dbReference type="Gene3D" id="3.20.20.30">
    <property type="entry name" value="Luciferase-like domain"/>
    <property type="match status" value="1"/>
</dbReference>
<dbReference type="InterPro" id="IPR011251">
    <property type="entry name" value="Luciferase-like_dom"/>
</dbReference>
<dbReference type="Pfam" id="PF00296">
    <property type="entry name" value="Bac_luciferase"/>
    <property type="match status" value="1"/>
</dbReference>
<dbReference type="GO" id="GO:0005829">
    <property type="term" value="C:cytosol"/>
    <property type="evidence" value="ECO:0007669"/>
    <property type="project" value="TreeGrafter"/>
</dbReference>
<evidence type="ECO:0000313" key="5">
    <source>
        <dbReference type="Proteomes" id="UP000254919"/>
    </source>
</evidence>
<sequence>MVPFTLLDLSPIPQGADAGTALRNTIDLARHAEAWGYRRFWLAEHHNMPGIASAATAVVIGQVAAATSRIRVGAAGIMLPNHAPLVIAEQFGTLAALFPGRVDLGLGRAPGSDMRAARALRRNLDSDPDGFPRDVVELQSYFRPARPGQPLQAVPGAGQDVPLWILGSSLYGAQLAAALGLPYAFASHFAPDALDEALRVYREQFRPSEQLDRPHVAAAINVFADETEAGARRLFTSLQQQFLNLRRGTPGQLPPPVDSMDRLWTAAERAGTERALSCSAVGTPAQVRAGLEAFLERTGADELVLTGQIFDHEARLRSFRLVAELGKDLLPRHGG</sequence>
<evidence type="ECO:0000313" key="4">
    <source>
        <dbReference type="EMBL" id="SUE42157.1"/>
    </source>
</evidence>
<proteinExistence type="predicted"/>
<dbReference type="GO" id="GO:0016705">
    <property type="term" value="F:oxidoreductase activity, acting on paired donors, with incorporation or reduction of molecular oxygen"/>
    <property type="evidence" value="ECO:0007669"/>
    <property type="project" value="InterPro"/>
</dbReference>
<protein>
    <recommendedName>
        <fullName evidence="2">Luciferase-like monooxygenase</fullName>
    </recommendedName>
</protein>
<gene>
    <name evidence="4" type="primary">limB_2</name>
    <name evidence="4" type="ORF">NCTC13291_03775</name>
</gene>
<evidence type="ECO:0000256" key="1">
    <source>
        <dbReference type="ARBA" id="ARBA00007789"/>
    </source>
</evidence>
<keyword evidence="4" id="KW-0560">Oxidoreductase</keyword>
<dbReference type="CDD" id="cd00347">
    <property type="entry name" value="Flavin_utilizing_monoxygenases"/>
    <property type="match status" value="1"/>
</dbReference>
<comment type="similarity">
    <text evidence="1">To bacterial alkanal monooxygenase alpha and beta chains.</text>
</comment>
<feature type="domain" description="Luciferase-like" evidence="3">
    <location>
        <begin position="6"/>
        <end position="301"/>
    </location>
</feature>
<dbReference type="SUPFAM" id="SSF51679">
    <property type="entry name" value="Bacterial luciferase-like"/>
    <property type="match status" value="1"/>
</dbReference>
<dbReference type="FunFam" id="3.20.20.30:FF:000002">
    <property type="entry name" value="LLM class flavin-dependent oxidoreductase"/>
    <property type="match status" value="1"/>
</dbReference>
<dbReference type="PANTHER" id="PTHR30137:SF6">
    <property type="entry name" value="LUCIFERASE-LIKE MONOOXYGENASE"/>
    <property type="match status" value="1"/>
</dbReference>
<name>A0A379N450_9PROT</name>
<organism evidence="4 5">
    <name type="scientific">Roseomonas mucosa</name>
    <dbReference type="NCBI Taxonomy" id="207340"/>
    <lineage>
        <taxon>Bacteria</taxon>
        <taxon>Pseudomonadati</taxon>
        <taxon>Pseudomonadota</taxon>
        <taxon>Alphaproteobacteria</taxon>
        <taxon>Acetobacterales</taxon>
        <taxon>Roseomonadaceae</taxon>
        <taxon>Roseomonas</taxon>
    </lineage>
</organism>
<dbReference type="InterPro" id="IPR019949">
    <property type="entry name" value="CmoO-like"/>
</dbReference>
<dbReference type="Proteomes" id="UP000254919">
    <property type="component" value="Unassembled WGS sequence"/>
</dbReference>
<accession>A0A379N450</accession>
<dbReference type="PANTHER" id="PTHR30137">
    <property type="entry name" value="LUCIFERASE-LIKE MONOOXYGENASE"/>
    <property type="match status" value="1"/>
</dbReference>
<dbReference type="InterPro" id="IPR036661">
    <property type="entry name" value="Luciferase-like_sf"/>
</dbReference>
<evidence type="ECO:0000256" key="2">
    <source>
        <dbReference type="ARBA" id="ARBA00074555"/>
    </source>
</evidence>
<dbReference type="NCBIfam" id="TIGR03558">
    <property type="entry name" value="oxido_grp_1"/>
    <property type="match status" value="1"/>
</dbReference>
<evidence type="ECO:0000259" key="3">
    <source>
        <dbReference type="Pfam" id="PF00296"/>
    </source>
</evidence>
<reference evidence="4 5" key="1">
    <citation type="submission" date="2018-06" db="EMBL/GenBank/DDBJ databases">
        <authorList>
            <consortium name="Pathogen Informatics"/>
            <person name="Doyle S."/>
        </authorList>
    </citation>
    <scope>NUCLEOTIDE SEQUENCE [LARGE SCALE GENOMIC DNA]</scope>
    <source>
        <strain evidence="4 5">NCTC13291</strain>
    </source>
</reference>
<dbReference type="GeneID" id="99634918"/>